<dbReference type="AlphaFoldDB" id="A0A2P2NNV0"/>
<sequence>MRCSSSPESTKWHMHSQWRSSSFCKTSFKHARLHTVS</sequence>
<accession>A0A2P2NNV0</accession>
<dbReference type="EMBL" id="GGEC01063714">
    <property type="protein sequence ID" value="MBX44198.1"/>
    <property type="molecule type" value="Transcribed_RNA"/>
</dbReference>
<protein>
    <submittedName>
        <fullName evidence="1">Uncharacterized protein</fullName>
    </submittedName>
</protein>
<evidence type="ECO:0000313" key="1">
    <source>
        <dbReference type="EMBL" id="MBX44198.1"/>
    </source>
</evidence>
<organism evidence="1">
    <name type="scientific">Rhizophora mucronata</name>
    <name type="common">Asiatic mangrove</name>
    <dbReference type="NCBI Taxonomy" id="61149"/>
    <lineage>
        <taxon>Eukaryota</taxon>
        <taxon>Viridiplantae</taxon>
        <taxon>Streptophyta</taxon>
        <taxon>Embryophyta</taxon>
        <taxon>Tracheophyta</taxon>
        <taxon>Spermatophyta</taxon>
        <taxon>Magnoliopsida</taxon>
        <taxon>eudicotyledons</taxon>
        <taxon>Gunneridae</taxon>
        <taxon>Pentapetalae</taxon>
        <taxon>rosids</taxon>
        <taxon>fabids</taxon>
        <taxon>Malpighiales</taxon>
        <taxon>Rhizophoraceae</taxon>
        <taxon>Rhizophora</taxon>
    </lineage>
</organism>
<reference evidence="1" key="1">
    <citation type="submission" date="2018-02" db="EMBL/GenBank/DDBJ databases">
        <title>Rhizophora mucronata_Transcriptome.</title>
        <authorList>
            <person name="Meera S.P."/>
            <person name="Sreeshan A."/>
            <person name="Augustine A."/>
        </authorList>
    </citation>
    <scope>NUCLEOTIDE SEQUENCE</scope>
    <source>
        <tissue evidence="1">Leaf</tissue>
    </source>
</reference>
<proteinExistence type="predicted"/>
<name>A0A2P2NNV0_RHIMU</name>